<evidence type="ECO:0000313" key="1">
    <source>
        <dbReference type="EMBL" id="KAJ1893813.1"/>
    </source>
</evidence>
<accession>A0ACC1IGL1</accession>
<dbReference type="Proteomes" id="UP001150581">
    <property type="component" value="Unassembled WGS sequence"/>
</dbReference>
<name>A0ACC1IGL1_9FUNG</name>
<evidence type="ECO:0000313" key="2">
    <source>
        <dbReference type="Proteomes" id="UP001150581"/>
    </source>
</evidence>
<protein>
    <submittedName>
        <fullName evidence="1">Uncharacterized protein</fullName>
    </submittedName>
</protein>
<keyword evidence="2" id="KW-1185">Reference proteome</keyword>
<sequence length="273" mass="29272">MADIYDIRGKVAVITGGGTSMGLLAAQNLVALGAKVVIGDISNLGPAAIAEINQSANAHVATFHHCDVADPAMLHSLIDFAIAEFGQLDILINNAGILDKPWQHDPTGESARRCIDINIRGLIDGTNHALHYWSQDEKSQGVVINLSSLAGHVPMEFMATYAATKAAIAHYTKCLSTLAPKVRVNAVAPGGVNTNFILADHLGLDHFCVTYSGLLEPQTVVDQIIRLIQDTTMAGDVIVIRNNQPHEVCDRPKSSVVEKMLIELAEANKNKKN</sequence>
<reference evidence="1" key="1">
    <citation type="submission" date="2022-07" db="EMBL/GenBank/DDBJ databases">
        <title>Phylogenomic reconstructions and comparative analyses of Kickxellomycotina fungi.</title>
        <authorList>
            <person name="Reynolds N.K."/>
            <person name="Stajich J.E."/>
            <person name="Barry K."/>
            <person name="Grigoriev I.V."/>
            <person name="Crous P."/>
            <person name="Smith M.E."/>
        </authorList>
    </citation>
    <scope>NUCLEOTIDE SEQUENCE</scope>
    <source>
        <strain evidence="1">Benny 63K</strain>
    </source>
</reference>
<gene>
    <name evidence="1" type="ORF">LPJ66_005544</name>
</gene>
<proteinExistence type="predicted"/>
<comment type="caution">
    <text evidence="1">The sequence shown here is derived from an EMBL/GenBank/DDBJ whole genome shotgun (WGS) entry which is preliminary data.</text>
</comment>
<organism evidence="1 2">
    <name type="scientific">Kickxella alabastrina</name>
    <dbReference type="NCBI Taxonomy" id="61397"/>
    <lineage>
        <taxon>Eukaryota</taxon>
        <taxon>Fungi</taxon>
        <taxon>Fungi incertae sedis</taxon>
        <taxon>Zoopagomycota</taxon>
        <taxon>Kickxellomycotina</taxon>
        <taxon>Kickxellomycetes</taxon>
        <taxon>Kickxellales</taxon>
        <taxon>Kickxellaceae</taxon>
        <taxon>Kickxella</taxon>
    </lineage>
</organism>
<dbReference type="EMBL" id="JANBPG010000784">
    <property type="protein sequence ID" value="KAJ1893813.1"/>
    <property type="molecule type" value="Genomic_DNA"/>
</dbReference>